<keyword evidence="2" id="KW-0489">Methyltransferase</keyword>
<dbReference type="GO" id="GO:0032259">
    <property type="term" value="P:methylation"/>
    <property type="evidence" value="ECO:0007669"/>
    <property type="project" value="UniProtKB-KW"/>
</dbReference>
<comment type="caution">
    <text evidence="2">The sequence shown here is derived from an EMBL/GenBank/DDBJ whole genome shotgun (WGS) entry which is preliminary data.</text>
</comment>
<reference evidence="2 3" key="1">
    <citation type="submission" date="2019-06" db="EMBL/GenBank/DDBJ databases">
        <title>Sequencing the genomes of 1000 actinobacteria strains.</title>
        <authorList>
            <person name="Klenk H.-P."/>
        </authorList>
    </citation>
    <scope>NUCLEOTIDE SEQUENCE [LARGE SCALE GENOMIC DNA]</scope>
    <source>
        <strain evidence="2 3">DSM 45671</strain>
    </source>
</reference>
<dbReference type="EMBL" id="VIWU01000001">
    <property type="protein sequence ID" value="TWF77947.1"/>
    <property type="molecule type" value="Genomic_DNA"/>
</dbReference>
<dbReference type="Proteomes" id="UP000321261">
    <property type="component" value="Unassembled WGS sequence"/>
</dbReference>
<name>A0A561SSV0_9PSEU</name>
<dbReference type="Gene3D" id="3.40.50.150">
    <property type="entry name" value="Vaccinia Virus protein VP39"/>
    <property type="match status" value="1"/>
</dbReference>
<evidence type="ECO:0000313" key="2">
    <source>
        <dbReference type="EMBL" id="TWF77947.1"/>
    </source>
</evidence>
<dbReference type="Pfam" id="PF13489">
    <property type="entry name" value="Methyltransf_23"/>
    <property type="match status" value="1"/>
</dbReference>
<proteinExistence type="predicted"/>
<feature type="region of interest" description="Disordered" evidence="1">
    <location>
        <begin position="1"/>
        <end position="27"/>
    </location>
</feature>
<evidence type="ECO:0000256" key="1">
    <source>
        <dbReference type="SAM" id="MobiDB-lite"/>
    </source>
</evidence>
<evidence type="ECO:0000313" key="3">
    <source>
        <dbReference type="Proteomes" id="UP000321261"/>
    </source>
</evidence>
<keyword evidence="3" id="KW-1185">Reference proteome</keyword>
<organism evidence="2 3">
    <name type="scientific">Pseudonocardia hierapolitana</name>
    <dbReference type="NCBI Taxonomy" id="1128676"/>
    <lineage>
        <taxon>Bacteria</taxon>
        <taxon>Bacillati</taxon>
        <taxon>Actinomycetota</taxon>
        <taxon>Actinomycetes</taxon>
        <taxon>Pseudonocardiales</taxon>
        <taxon>Pseudonocardiaceae</taxon>
        <taxon>Pseudonocardia</taxon>
    </lineage>
</organism>
<gene>
    <name evidence="2" type="ORF">FHX44_113863</name>
</gene>
<dbReference type="AlphaFoldDB" id="A0A561SSV0"/>
<keyword evidence="2" id="KW-0808">Transferase</keyword>
<protein>
    <submittedName>
        <fullName evidence="2">Methyltransferase family protein</fullName>
    </submittedName>
</protein>
<dbReference type="SUPFAM" id="SSF53335">
    <property type="entry name" value="S-adenosyl-L-methionine-dependent methyltransferases"/>
    <property type="match status" value="1"/>
</dbReference>
<dbReference type="GO" id="GO:0008168">
    <property type="term" value="F:methyltransferase activity"/>
    <property type="evidence" value="ECO:0007669"/>
    <property type="project" value="UniProtKB-KW"/>
</dbReference>
<accession>A0A561SSV0</accession>
<sequence>MIAAFEPVTEPVGLLRPPSGPTHPDPGFDAALRGVPARMLRSDGSEVVLAVRRWHAEAAGDDAWLLDRCTGPVLDLGCGPGRLVAALGSRGIPALGVDSSTAAVTRCKARGAAVLHRDLFDVLPGRWQHVLLADGNIGIGGDPLRLLRRAAALLRPGGTVLVETDPDPAAYWAGTARVHTPEGAGRPLPWAVVGADALRAVAAAAGLEVIAARAGRRCFSELRLLA</sequence>
<dbReference type="InterPro" id="IPR029063">
    <property type="entry name" value="SAM-dependent_MTases_sf"/>
</dbReference>